<accession>A0A511JMC2</accession>
<feature type="compositionally biased region" description="Basic and acidic residues" evidence="1">
    <location>
        <begin position="50"/>
        <end position="62"/>
    </location>
</feature>
<dbReference type="AlphaFoldDB" id="A0A511JMC2"/>
<comment type="caution">
    <text evidence="2">The sequence shown here is derived from an EMBL/GenBank/DDBJ whole genome shotgun (WGS) entry which is preliminary data.</text>
</comment>
<dbReference type="OrthoDB" id="9966752at2"/>
<dbReference type="EMBL" id="BJWH01000013">
    <property type="protein sequence ID" value="GEL99069.1"/>
    <property type="molecule type" value="Genomic_DNA"/>
</dbReference>
<reference evidence="2 3" key="1">
    <citation type="submission" date="2019-07" db="EMBL/GenBank/DDBJ databases">
        <title>Whole genome shotgun sequence of Cellulomonas terrae NBRC 100819.</title>
        <authorList>
            <person name="Hosoyama A."/>
            <person name="Uohara A."/>
            <person name="Ohji S."/>
            <person name="Ichikawa N."/>
        </authorList>
    </citation>
    <scope>NUCLEOTIDE SEQUENCE [LARGE SCALE GENOMIC DNA]</scope>
    <source>
        <strain evidence="2 3">NBRC 100819</strain>
    </source>
</reference>
<dbReference type="RefSeq" id="WP_146846740.1">
    <property type="nucleotide sequence ID" value="NZ_BJWH01000013.1"/>
</dbReference>
<dbReference type="Proteomes" id="UP000321049">
    <property type="component" value="Unassembled WGS sequence"/>
</dbReference>
<evidence type="ECO:0000256" key="1">
    <source>
        <dbReference type="SAM" id="MobiDB-lite"/>
    </source>
</evidence>
<sequence>MTSSAAARTHAEPARSGPDAPQAAPSQVRVPGGRGLPVPGLSRAPAGEPGTRRDAGPRDGRASVEALRRQHLGSATLRRVKILGPRGALHINDYHFIDRLTLGSAPRSGQHDVIVTEFTDFDGLAVQANAHAGEEFDFGGVRWGWNGPGEIFPIENGKTCIRLSTAQIEELISAAKEGADVKKAIFKGLSSKVTVESKVIEGFKSVRQQRSVPVRVDLPITTTANKLRGLGKVRFAPGSYWTDALEKGTGNAEAFLMGPNGSKEEGPHLHLFLATKAKKGDVSEWDHPFTITGYLMTTSHKKHLVLDPDGVAVDKKTLQKPALEKTEPAQVEEMTLLCGLLRRAGASEVEVESKGTTSQKKKVVPEKKTWKSKTDVADDLDKDVATLAKGYSVRPVVMRHFLVTIAGLQADDIAALAARRSTLDDAGFGTEVDLLPALDLKAADRGVSADVVVGMLDPTTYPTDTEGITLMYKKLMDSLDQ</sequence>
<gene>
    <name evidence="2" type="ORF">CTE05_26160</name>
</gene>
<feature type="compositionally biased region" description="Low complexity" evidence="1">
    <location>
        <begin position="28"/>
        <end position="41"/>
    </location>
</feature>
<organism evidence="2 3">
    <name type="scientific">Cellulomonas terrae</name>
    <dbReference type="NCBI Taxonomy" id="311234"/>
    <lineage>
        <taxon>Bacteria</taxon>
        <taxon>Bacillati</taxon>
        <taxon>Actinomycetota</taxon>
        <taxon>Actinomycetes</taxon>
        <taxon>Micrococcales</taxon>
        <taxon>Cellulomonadaceae</taxon>
        <taxon>Cellulomonas</taxon>
    </lineage>
</organism>
<proteinExistence type="predicted"/>
<keyword evidence="3" id="KW-1185">Reference proteome</keyword>
<feature type="region of interest" description="Disordered" evidence="1">
    <location>
        <begin position="1"/>
        <end position="62"/>
    </location>
</feature>
<name>A0A511JMC2_9CELL</name>
<protein>
    <submittedName>
        <fullName evidence="2">Uncharacterized protein</fullName>
    </submittedName>
</protein>
<evidence type="ECO:0000313" key="3">
    <source>
        <dbReference type="Proteomes" id="UP000321049"/>
    </source>
</evidence>
<evidence type="ECO:0000313" key="2">
    <source>
        <dbReference type="EMBL" id="GEL99069.1"/>
    </source>
</evidence>